<dbReference type="Proteomes" id="UP001164746">
    <property type="component" value="Chromosome 11"/>
</dbReference>
<name>A0ABY7FDA1_MYAAR</name>
<dbReference type="EMBL" id="CP111022">
    <property type="protein sequence ID" value="WAR19149.1"/>
    <property type="molecule type" value="Genomic_DNA"/>
</dbReference>
<organism evidence="1 2">
    <name type="scientific">Mya arenaria</name>
    <name type="common">Soft-shell clam</name>
    <dbReference type="NCBI Taxonomy" id="6604"/>
    <lineage>
        <taxon>Eukaryota</taxon>
        <taxon>Metazoa</taxon>
        <taxon>Spiralia</taxon>
        <taxon>Lophotrochozoa</taxon>
        <taxon>Mollusca</taxon>
        <taxon>Bivalvia</taxon>
        <taxon>Autobranchia</taxon>
        <taxon>Heteroconchia</taxon>
        <taxon>Euheterodonta</taxon>
        <taxon>Imparidentia</taxon>
        <taxon>Neoheterodontei</taxon>
        <taxon>Myida</taxon>
        <taxon>Myoidea</taxon>
        <taxon>Myidae</taxon>
        <taxon>Mya</taxon>
    </lineage>
</organism>
<gene>
    <name evidence="1" type="ORF">MAR_000987</name>
</gene>
<accession>A0ABY7FDA1</accession>
<sequence>MATTDIRLSSVIYSNDGPSDKVRVQIDDMNLAVIETVTLMEGGRGWSLFRSPLGPFADYKITQGKHLLKVILLQSDPYGVEIDAVNINMDTIQPKSLRSCDVFCFNDVRFFDDVRLSTNSSLATAFQKSYKTTCAEVDNVNVPVIHESAKKFVVTASSPRYTTFVNNRDADWSGCKTNGPYFQFFGVDLSKGRTFKDRTTSLSISIHQGLGFKRDDFGIIGDYDINFSLPGQAAGSMDSEIGSLTVFKNLRFNGTMTVTFEYFNRYDQWIGGQSKSFTNYLDALVFQTPKFSFREGTGNLIKIKFYTNETNTDTFQIEELSMKRSRQKEDTSTTIYTDANTIIETVDVDLCK</sequence>
<evidence type="ECO:0000313" key="1">
    <source>
        <dbReference type="EMBL" id="WAR19149.1"/>
    </source>
</evidence>
<protein>
    <submittedName>
        <fullName evidence="1">Uncharacterized protein</fullName>
    </submittedName>
</protein>
<evidence type="ECO:0000313" key="2">
    <source>
        <dbReference type="Proteomes" id="UP001164746"/>
    </source>
</evidence>
<reference evidence="1" key="1">
    <citation type="submission" date="2022-11" db="EMBL/GenBank/DDBJ databases">
        <title>Centuries of genome instability and evolution in soft-shell clam transmissible cancer (bioRxiv).</title>
        <authorList>
            <person name="Hart S.F.M."/>
            <person name="Yonemitsu M.A."/>
            <person name="Giersch R.M."/>
            <person name="Beal B.F."/>
            <person name="Arriagada G."/>
            <person name="Davis B.W."/>
            <person name="Ostrander E.A."/>
            <person name="Goff S.P."/>
            <person name="Metzger M.J."/>
        </authorList>
    </citation>
    <scope>NUCLEOTIDE SEQUENCE</scope>
    <source>
        <strain evidence="1">MELC-2E11</strain>
        <tissue evidence="1">Siphon/mantle</tissue>
    </source>
</reference>
<keyword evidence="2" id="KW-1185">Reference proteome</keyword>
<proteinExistence type="predicted"/>